<feature type="chain" id="PRO_5005110628" description="Metalloendopeptidase" evidence="1">
    <location>
        <begin position="26"/>
        <end position="735"/>
    </location>
</feature>
<dbReference type="InterPro" id="IPR001506">
    <property type="entry name" value="Peptidase_M12A"/>
</dbReference>
<gene>
    <name evidence="4" type="primary">ORF169639</name>
</gene>
<keyword evidence="1" id="KW-0479">Metal-binding</keyword>
<dbReference type="InterPro" id="IPR035914">
    <property type="entry name" value="Sperma_CUB_dom_sf"/>
</dbReference>
<name>A0A0B7B8I4_9EUPU</name>
<dbReference type="SMART" id="SM00235">
    <property type="entry name" value="ZnMc"/>
    <property type="match status" value="1"/>
</dbReference>
<dbReference type="InterPro" id="IPR031569">
    <property type="entry name" value="ApeC"/>
</dbReference>
<evidence type="ECO:0000259" key="3">
    <source>
        <dbReference type="SMART" id="SM00235"/>
    </source>
</evidence>
<accession>A0A0B7B8I4</accession>
<feature type="region of interest" description="Disordered" evidence="2">
    <location>
        <begin position="58"/>
        <end position="95"/>
    </location>
</feature>
<dbReference type="GO" id="GO:0006508">
    <property type="term" value="P:proteolysis"/>
    <property type="evidence" value="ECO:0007669"/>
    <property type="project" value="UniProtKB-KW"/>
</dbReference>
<evidence type="ECO:0000313" key="4">
    <source>
        <dbReference type="EMBL" id="CEK89222.1"/>
    </source>
</evidence>
<dbReference type="PRINTS" id="PR00480">
    <property type="entry name" value="ASTACIN"/>
</dbReference>
<keyword evidence="1" id="KW-0378">Hydrolase</keyword>
<dbReference type="PANTHER" id="PTHR10127:SF850">
    <property type="entry name" value="METALLOENDOPEPTIDASE"/>
    <property type="match status" value="1"/>
</dbReference>
<dbReference type="EMBL" id="HACG01042357">
    <property type="protein sequence ID" value="CEK89222.1"/>
    <property type="molecule type" value="Transcribed_RNA"/>
</dbReference>
<dbReference type="Pfam" id="PF01400">
    <property type="entry name" value="Astacin"/>
    <property type="match status" value="1"/>
</dbReference>
<proteinExistence type="predicted"/>
<dbReference type="Pfam" id="PF16977">
    <property type="entry name" value="ApeC"/>
    <property type="match status" value="1"/>
</dbReference>
<dbReference type="GO" id="GO:0004222">
    <property type="term" value="F:metalloendopeptidase activity"/>
    <property type="evidence" value="ECO:0007669"/>
    <property type="project" value="UniProtKB-UniRule"/>
</dbReference>
<keyword evidence="1" id="KW-0732">Signal</keyword>
<reference evidence="4" key="1">
    <citation type="submission" date="2014-12" db="EMBL/GenBank/DDBJ databases">
        <title>Insight into the proteome of Arion vulgaris.</title>
        <authorList>
            <person name="Aradska J."/>
            <person name="Bulat T."/>
            <person name="Smidak R."/>
            <person name="Sarate P."/>
            <person name="Gangsoo J."/>
            <person name="Sialana F."/>
            <person name="Bilban M."/>
            <person name="Lubec G."/>
        </authorList>
    </citation>
    <scope>NUCLEOTIDE SEQUENCE</scope>
    <source>
        <tissue evidence="4">Skin</tissue>
    </source>
</reference>
<dbReference type="EC" id="3.4.24.-" evidence="1"/>
<keyword evidence="1" id="KW-0862">Zinc</keyword>
<dbReference type="InterPro" id="IPR024079">
    <property type="entry name" value="MetalloPept_cat_dom_sf"/>
</dbReference>
<feature type="domain" description="Peptidase metallopeptidase" evidence="3">
    <location>
        <begin position="119"/>
        <end position="271"/>
    </location>
</feature>
<dbReference type="SUPFAM" id="SSF55486">
    <property type="entry name" value="Metalloproteases ('zincins'), catalytic domain"/>
    <property type="match status" value="1"/>
</dbReference>
<dbReference type="PANTHER" id="PTHR10127">
    <property type="entry name" value="DISCOIDIN, CUB, EGF, LAMININ , AND ZINC METALLOPROTEASE DOMAIN CONTAINING"/>
    <property type="match status" value="1"/>
</dbReference>
<evidence type="ECO:0000256" key="1">
    <source>
        <dbReference type="RuleBase" id="RU361183"/>
    </source>
</evidence>
<evidence type="ECO:0000256" key="2">
    <source>
        <dbReference type="SAM" id="MobiDB-lite"/>
    </source>
</evidence>
<feature type="compositionally biased region" description="Basic and acidic residues" evidence="2">
    <location>
        <begin position="80"/>
        <end position="94"/>
    </location>
</feature>
<keyword evidence="1" id="KW-0645">Protease</keyword>
<dbReference type="Gene3D" id="2.60.120.290">
    <property type="entry name" value="Spermadhesin, CUB domain"/>
    <property type="match status" value="1"/>
</dbReference>
<dbReference type="InterPro" id="IPR006026">
    <property type="entry name" value="Peptidase_Metallo"/>
</dbReference>
<dbReference type="AlphaFoldDB" id="A0A0B7B8I4"/>
<protein>
    <recommendedName>
        <fullName evidence="1">Metalloendopeptidase</fullName>
        <ecNumber evidence="1">3.4.24.-</ecNumber>
    </recommendedName>
</protein>
<dbReference type="Gene3D" id="3.40.390.10">
    <property type="entry name" value="Collagenase (Catalytic Domain)"/>
    <property type="match status" value="1"/>
</dbReference>
<organism evidence="4">
    <name type="scientific">Arion vulgaris</name>
    <dbReference type="NCBI Taxonomy" id="1028688"/>
    <lineage>
        <taxon>Eukaryota</taxon>
        <taxon>Metazoa</taxon>
        <taxon>Spiralia</taxon>
        <taxon>Lophotrochozoa</taxon>
        <taxon>Mollusca</taxon>
        <taxon>Gastropoda</taxon>
        <taxon>Heterobranchia</taxon>
        <taxon>Euthyneura</taxon>
        <taxon>Panpulmonata</taxon>
        <taxon>Eupulmonata</taxon>
        <taxon>Stylommatophora</taxon>
        <taxon>Helicina</taxon>
        <taxon>Arionoidea</taxon>
        <taxon>Arionidae</taxon>
        <taxon>Arion</taxon>
    </lineage>
</organism>
<feature type="signal peptide" evidence="1">
    <location>
        <begin position="1"/>
        <end position="25"/>
    </location>
</feature>
<sequence>MYLSKTNHVAVLILVLASVIMTSFSDQIGVGDLLKILSDNPRGNDEDKKPVKQKVFVDNPVNEKVAKHPTTHTPSSTGSEPKKRNEPAAEELTRSAKTVDGNIARLATSKQRKRAIDNDFPTWQGDIPVVIDPAYSDPMGIKYLKVVFRWYSENTCLKFVDETSRYDPNNTNWFVQNGYRMNSYLKIVNLSGSCTAIGTGPGEGAVVKVSPCFGTYINQHEIGHGVGVSHTQQGIDQFQRIGIMVDSMQPSLVSTYLAGNPNILSPVTYDEQATMQYTQGTWSANGESTYECIDPDFCDADTVVSEDCSLIREINEKYTCNALFCKNDTTYCGLGYYAMKKGVCQCICPREYNSTTKCSTFIDQADKSVSWPNMPFSLIGAGDDWSCPTGFKSTGWLSFCGKSAAKQAPAPIQLPQFDKTLNLPICSKTTPTSKIDWDSWPMGGRMCVIKPQDVDCGGVFTEFAISYDSFCPVQKNGTIGDITVSGTNITMRFCCKGQDNDNYPISLPNDKPFQLFMVYSCPVVRGMRCYESQLSLYTPNVTSWGVPDHPQYWVFSREVQLFLCYCLPPTYGCSMNVTLSPTKRSVTIATPSYQGARIANKRCFFCFNVPQGAKIRITFNDYDLSTDDKFLVKKYHQCNEPHRLDNSNPPSQLVSEGSYMCLESWTGYQNVTNRGVNFTAELIMPEESCYDLTRRGQDYIGTENITRTNEVCLPWKDTVNCYDYPLNDWEAMAGY</sequence>
<dbReference type="GO" id="GO:0008270">
    <property type="term" value="F:zinc ion binding"/>
    <property type="evidence" value="ECO:0007669"/>
    <property type="project" value="InterPro"/>
</dbReference>
<keyword evidence="1" id="KW-0482">Metalloprotease</keyword>
<feature type="non-terminal residue" evidence="4">
    <location>
        <position position="735"/>
    </location>
</feature>
<dbReference type="SUPFAM" id="SSF49854">
    <property type="entry name" value="Spermadhesin, CUB domain"/>
    <property type="match status" value="1"/>
</dbReference>
<comment type="cofactor">
    <cofactor evidence="1">
        <name>Zn(2+)</name>
        <dbReference type="ChEBI" id="CHEBI:29105"/>
    </cofactor>
    <text evidence="1">Binds 1 zinc ion per subunit.</text>
</comment>